<keyword evidence="2 5" id="KW-0812">Transmembrane</keyword>
<feature type="transmembrane region" description="Helical" evidence="5">
    <location>
        <begin position="127"/>
        <end position="150"/>
    </location>
</feature>
<evidence type="ECO:0000259" key="7">
    <source>
        <dbReference type="Pfam" id="PF19358"/>
    </source>
</evidence>
<protein>
    <submittedName>
        <fullName evidence="8">Putative O-glycosylation ligase (Exosortase A-associated)</fullName>
    </submittedName>
</protein>
<feature type="transmembrane region" description="Helical" evidence="5">
    <location>
        <begin position="237"/>
        <end position="254"/>
    </location>
</feature>
<dbReference type="AlphaFoldDB" id="A0A840BNB3"/>
<dbReference type="Pfam" id="PF19358">
    <property type="entry name" value="DUF5935"/>
    <property type="match status" value="1"/>
</dbReference>
<feature type="domain" description="O-antigen ligase-related" evidence="6">
    <location>
        <begin position="202"/>
        <end position="338"/>
    </location>
</feature>
<dbReference type="InterPro" id="IPR017528">
    <property type="entry name" value="CHP03097O-antigen_lig-rel"/>
</dbReference>
<feature type="transmembrane region" description="Helical" evidence="5">
    <location>
        <begin position="46"/>
        <end position="63"/>
    </location>
</feature>
<evidence type="ECO:0000313" key="8">
    <source>
        <dbReference type="EMBL" id="MBB4012326.1"/>
    </source>
</evidence>
<proteinExistence type="predicted"/>
<comment type="subcellular location">
    <subcellularLocation>
        <location evidence="1">Membrane</location>
        <topology evidence="1">Multi-pass membrane protein</topology>
    </subcellularLocation>
</comment>
<feature type="transmembrane region" description="Helical" evidence="5">
    <location>
        <begin position="198"/>
        <end position="231"/>
    </location>
</feature>
<evidence type="ECO:0000259" key="6">
    <source>
        <dbReference type="Pfam" id="PF04932"/>
    </source>
</evidence>
<keyword evidence="3 5" id="KW-1133">Transmembrane helix</keyword>
<feature type="transmembrane region" description="Helical" evidence="5">
    <location>
        <begin position="170"/>
        <end position="186"/>
    </location>
</feature>
<dbReference type="Pfam" id="PF04932">
    <property type="entry name" value="Wzy_C"/>
    <property type="match status" value="1"/>
</dbReference>
<evidence type="ECO:0000256" key="2">
    <source>
        <dbReference type="ARBA" id="ARBA00022692"/>
    </source>
</evidence>
<dbReference type="PANTHER" id="PTHR37422:SF13">
    <property type="entry name" value="LIPOPOLYSACCHARIDE BIOSYNTHESIS PROTEIN PA4999-RELATED"/>
    <property type="match status" value="1"/>
</dbReference>
<dbReference type="InterPro" id="IPR045979">
    <property type="entry name" value="DUF5935"/>
</dbReference>
<feature type="transmembrane region" description="Helical" evidence="5">
    <location>
        <begin position="75"/>
        <end position="95"/>
    </location>
</feature>
<feature type="transmembrane region" description="Helical" evidence="5">
    <location>
        <begin position="321"/>
        <end position="344"/>
    </location>
</feature>
<dbReference type="GO" id="GO:0016020">
    <property type="term" value="C:membrane"/>
    <property type="evidence" value="ECO:0007669"/>
    <property type="project" value="UniProtKB-SubCell"/>
</dbReference>
<comment type="caution">
    <text evidence="8">The sequence shown here is derived from an EMBL/GenBank/DDBJ whole genome shotgun (WGS) entry which is preliminary data.</text>
</comment>
<evidence type="ECO:0000256" key="3">
    <source>
        <dbReference type="ARBA" id="ARBA00022989"/>
    </source>
</evidence>
<dbReference type="PANTHER" id="PTHR37422">
    <property type="entry name" value="TEICHURONIC ACID BIOSYNTHESIS PROTEIN TUAE"/>
    <property type="match status" value="1"/>
</dbReference>
<organism evidence="8 9">
    <name type="scientific">Niveibacterium umoris</name>
    <dbReference type="NCBI Taxonomy" id="1193620"/>
    <lineage>
        <taxon>Bacteria</taxon>
        <taxon>Pseudomonadati</taxon>
        <taxon>Pseudomonadota</taxon>
        <taxon>Betaproteobacteria</taxon>
        <taxon>Rhodocyclales</taxon>
        <taxon>Rhodocyclaceae</taxon>
        <taxon>Niveibacterium</taxon>
    </lineage>
</organism>
<feature type="domain" description="DUF5935" evidence="7">
    <location>
        <begin position="1"/>
        <end position="185"/>
    </location>
</feature>
<dbReference type="InterPro" id="IPR051533">
    <property type="entry name" value="WaaL-like"/>
</dbReference>
<sequence length="434" mass="48235">MRDALILLVILGLALSAIRRPWIGIMGWTWISLMNPHRLSWRLEDVPVAALMAGGTLLGLAFTRDKRLPFIAPSAVVLLLFMLWMCATYPFSIYPDRSWEMFTRVMKIDFMILVALMLVSSKEQIKWLVWVLVLSLGFFGIKGGLFTVATGGSFRVWGPSESFIEGNNELALALIVTIPLMRYLQMQLPADRKWARRILVVAMVLTAAAAVGSHSRGALLAIAAMGIFLWIRSPNKVAGGVAMAAVAVVLVLFMPEEWMSRMNTIGEYKQDASALGRINAWWMAWHLACDRFFGGGYQIYSLLVFQQYAPNPTDVHAAHSIYFQVLGEHGFVGLALFVLIWALVWRDGGWLRKHAAAVPEALWAADLGSMCQVALIGYLVGGAFLSLAYFDLPYNLLVLTAVTRRWVVEHGRARQPSGPIGVIPTPERRTEAIS</sequence>
<evidence type="ECO:0000256" key="4">
    <source>
        <dbReference type="ARBA" id="ARBA00023136"/>
    </source>
</evidence>
<accession>A0A840BNB3</accession>
<reference evidence="8 9" key="1">
    <citation type="submission" date="2020-08" db="EMBL/GenBank/DDBJ databases">
        <title>Genomic Encyclopedia of Type Strains, Phase IV (KMG-IV): sequencing the most valuable type-strain genomes for metagenomic binning, comparative biology and taxonomic classification.</title>
        <authorList>
            <person name="Goeker M."/>
        </authorList>
    </citation>
    <scope>NUCLEOTIDE SEQUENCE [LARGE SCALE GENOMIC DNA]</scope>
    <source>
        <strain evidence="8 9">DSM 106739</strain>
    </source>
</reference>
<dbReference type="Proteomes" id="UP000561045">
    <property type="component" value="Unassembled WGS sequence"/>
</dbReference>
<keyword evidence="8" id="KW-0436">Ligase</keyword>
<feature type="transmembrane region" description="Helical" evidence="5">
    <location>
        <begin position="101"/>
        <end position="120"/>
    </location>
</feature>
<gene>
    <name evidence="8" type="ORF">GGR36_001634</name>
</gene>
<feature type="transmembrane region" description="Helical" evidence="5">
    <location>
        <begin position="373"/>
        <end position="390"/>
    </location>
</feature>
<evidence type="ECO:0000256" key="1">
    <source>
        <dbReference type="ARBA" id="ARBA00004141"/>
    </source>
</evidence>
<dbReference type="InterPro" id="IPR007016">
    <property type="entry name" value="O-antigen_ligase-rel_domated"/>
</dbReference>
<dbReference type="EMBL" id="JACIET010000001">
    <property type="protein sequence ID" value="MBB4012326.1"/>
    <property type="molecule type" value="Genomic_DNA"/>
</dbReference>
<dbReference type="NCBIfam" id="TIGR03097">
    <property type="entry name" value="PEP_O_lig_1"/>
    <property type="match status" value="1"/>
</dbReference>
<keyword evidence="9" id="KW-1185">Reference proteome</keyword>
<dbReference type="GO" id="GO:0016874">
    <property type="term" value="F:ligase activity"/>
    <property type="evidence" value="ECO:0007669"/>
    <property type="project" value="UniProtKB-KW"/>
</dbReference>
<evidence type="ECO:0000256" key="5">
    <source>
        <dbReference type="SAM" id="Phobius"/>
    </source>
</evidence>
<keyword evidence="4 5" id="KW-0472">Membrane</keyword>
<evidence type="ECO:0000313" key="9">
    <source>
        <dbReference type="Proteomes" id="UP000561045"/>
    </source>
</evidence>
<name>A0A840BNB3_9RHOO</name>
<dbReference type="RefSeq" id="WP_207064272.1">
    <property type="nucleotide sequence ID" value="NZ_BAABLE010000011.1"/>
</dbReference>